<reference evidence="8 9" key="1">
    <citation type="journal article" date="2016" name="Nat. Commun.">
        <title>Thousands of microbial genomes shed light on interconnected biogeochemical processes in an aquifer system.</title>
        <authorList>
            <person name="Anantharaman K."/>
            <person name="Brown C.T."/>
            <person name="Hug L.A."/>
            <person name="Sharon I."/>
            <person name="Castelle C.J."/>
            <person name="Probst A.J."/>
            <person name="Thomas B.C."/>
            <person name="Singh A."/>
            <person name="Wilkins M.J."/>
            <person name="Karaoz U."/>
            <person name="Brodie E.L."/>
            <person name="Williams K.H."/>
            <person name="Hubbard S.S."/>
            <person name="Banfield J.F."/>
        </authorList>
    </citation>
    <scope>NUCLEOTIDE SEQUENCE [LARGE SCALE GENOMIC DNA]</scope>
</reference>
<protein>
    <recommendedName>
        <fullName evidence="10">SET domain-containing protein-lysine N-methyltransferase</fullName>
    </recommendedName>
</protein>
<sequence length="167" mass="19156">MDLHNKWPHRWLTPKAEARASSIHGLGVFAVETINKGENVGVLGGVIVPTAEIRKYWHEMGHVGIQIDENFFIVPTSREELEKKGVFNHSCNPNIGFSNSITLIAIKDIQAGEELVFDYAFNETYHDSMECLCGSKNCRKTIRPDDWKLPEIREKYEQYFSPYLRGK</sequence>
<dbReference type="PANTHER" id="PTHR22884">
    <property type="entry name" value="SET DOMAIN PROTEINS"/>
    <property type="match status" value="1"/>
</dbReference>
<dbReference type="GO" id="GO:0032259">
    <property type="term" value="P:methylation"/>
    <property type="evidence" value="ECO:0007669"/>
    <property type="project" value="UniProtKB-KW"/>
</dbReference>
<evidence type="ECO:0000313" key="8">
    <source>
        <dbReference type="EMBL" id="OHA90641.1"/>
    </source>
</evidence>
<evidence type="ECO:0000256" key="2">
    <source>
        <dbReference type="ARBA" id="ARBA00022454"/>
    </source>
</evidence>
<dbReference type="Gene3D" id="2.170.270.10">
    <property type="entry name" value="SET domain"/>
    <property type="match status" value="1"/>
</dbReference>
<dbReference type="Pfam" id="PF00856">
    <property type="entry name" value="SET"/>
    <property type="match status" value="1"/>
</dbReference>
<name>A0A1G2T1Y5_9BACT</name>
<keyword evidence="5" id="KW-0949">S-adenosyl-L-methionine</keyword>
<evidence type="ECO:0000259" key="6">
    <source>
        <dbReference type="PROSITE" id="PS50280"/>
    </source>
</evidence>
<evidence type="ECO:0000256" key="1">
    <source>
        <dbReference type="ARBA" id="ARBA00004286"/>
    </source>
</evidence>
<evidence type="ECO:0000259" key="7">
    <source>
        <dbReference type="PROSITE" id="PS50868"/>
    </source>
</evidence>
<dbReference type="InterPro" id="IPR050777">
    <property type="entry name" value="SET2_Histone-Lys_MeTrsfase"/>
</dbReference>
<dbReference type="PROSITE" id="PS50868">
    <property type="entry name" value="POST_SET"/>
    <property type="match status" value="1"/>
</dbReference>
<keyword evidence="3" id="KW-0489">Methyltransferase</keyword>
<evidence type="ECO:0000313" key="9">
    <source>
        <dbReference type="Proteomes" id="UP000178107"/>
    </source>
</evidence>
<gene>
    <name evidence="8" type="ORF">A2838_02905</name>
</gene>
<dbReference type="Proteomes" id="UP000178107">
    <property type="component" value="Unassembled WGS sequence"/>
</dbReference>
<organism evidence="8 9">
    <name type="scientific">Candidatus Zambryskibacteria bacterium RIFCSPHIGHO2_01_FULL_46_25</name>
    <dbReference type="NCBI Taxonomy" id="1802738"/>
    <lineage>
        <taxon>Bacteria</taxon>
        <taxon>Candidatus Zambryskiibacteriota</taxon>
    </lineage>
</organism>
<evidence type="ECO:0000256" key="5">
    <source>
        <dbReference type="ARBA" id="ARBA00022691"/>
    </source>
</evidence>
<dbReference type="SMART" id="SM00317">
    <property type="entry name" value="SET"/>
    <property type="match status" value="1"/>
</dbReference>
<dbReference type="EMBL" id="MHVH01000003">
    <property type="protein sequence ID" value="OHA90641.1"/>
    <property type="molecule type" value="Genomic_DNA"/>
</dbReference>
<dbReference type="InterPro" id="IPR003616">
    <property type="entry name" value="Post-SET_dom"/>
</dbReference>
<evidence type="ECO:0000256" key="4">
    <source>
        <dbReference type="ARBA" id="ARBA00022679"/>
    </source>
</evidence>
<comment type="subcellular location">
    <subcellularLocation>
        <location evidence="1">Chromosome</location>
    </subcellularLocation>
</comment>
<proteinExistence type="predicted"/>
<accession>A0A1G2T1Y5</accession>
<evidence type="ECO:0000256" key="3">
    <source>
        <dbReference type="ARBA" id="ARBA00022603"/>
    </source>
</evidence>
<comment type="caution">
    <text evidence="8">The sequence shown here is derived from an EMBL/GenBank/DDBJ whole genome shotgun (WGS) entry which is preliminary data.</text>
</comment>
<dbReference type="AlphaFoldDB" id="A0A1G2T1Y5"/>
<dbReference type="SUPFAM" id="SSF82199">
    <property type="entry name" value="SET domain"/>
    <property type="match status" value="1"/>
</dbReference>
<dbReference type="GO" id="GO:0005694">
    <property type="term" value="C:chromosome"/>
    <property type="evidence" value="ECO:0007669"/>
    <property type="project" value="UniProtKB-SubCell"/>
</dbReference>
<dbReference type="GO" id="GO:0008168">
    <property type="term" value="F:methyltransferase activity"/>
    <property type="evidence" value="ECO:0007669"/>
    <property type="project" value="UniProtKB-KW"/>
</dbReference>
<keyword evidence="2" id="KW-0158">Chromosome</keyword>
<evidence type="ECO:0008006" key="10">
    <source>
        <dbReference type="Google" id="ProtNLM"/>
    </source>
</evidence>
<feature type="domain" description="Post-SET" evidence="7">
    <location>
        <begin position="127"/>
        <end position="143"/>
    </location>
</feature>
<dbReference type="InterPro" id="IPR001214">
    <property type="entry name" value="SET_dom"/>
</dbReference>
<feature type="domain" description="SET" evidence="6">
    <location>
        <begin position="14"/>
        <end position="120"/>
    </location>
</feature>
<dbReference type="PROSITE" id="PS50280">
    <property type="entry name" value="SET"/>
    <property type="match status" value="1"/>
</dbReference>
<keyword evidence="4" id="KW-0808">Transferase</keyword>
<dbReference type="InterPro" id="IPR046341">
    <property type="entry name" value="SET_dom_sf"/>
</dbReference>